<proteinExistence type="inferred from homology"/>
<dbReference type="PROSITE" id="PS00639">
    <property type="entry name" value="THIOL_PROTEASE_HIS"/>
    <property type="match status" value="1"/>
</dbReference>
<dbReference type="Proteomes" id="UP001153148">
    <property type="component" value="Unassembled WGS sequence"/>
</dbReference>
<evidence type="ECO:0000313" key="4">
    <source>
        <dbReference type="Proteomes" id="UP001153148"/>
    </source>
</evidence>
<dbReference type="CDD" id="cd02248">
    <property type="entry name" value="Peptidase_C1A"/>
    <property type="match status" value="1"/>
</dbReference>
<comment type="caution">
    <text evidence="3">The sequence shown here is derived from an EMBL/GenBank/DDBJ whole genome shotgun (WGS) entry which is preliminary data.</text>
</comment>
<organism evidence="3 4">
    <name type="scientific">Timema podura</name>
    <name type="common">Walking stick</name>
    <dbReference type="NCBI Taxonomy" id="61482"/>
    <lineage>
        <taxon>Eukaryota</taxon>
        <taxon>Metazoa</taxon>
        <taxon>Ecdysozoa</taxon>
        <taxon>Arthropoda</taxon>
        <taxon>Hexapoda</taxon>
        <taxon>Insecta</taxon>
        <taxon>Pterygota</taxon>
        <taxon>Neoptera</taxon>
        <taxon>Polyneoptera</taxon>
        <taxon>Phasmatodea</taxon>
        <taxon>Timematodea</taxon>
        <taxon>Timematoidea</taxon>
        <taxon>Timematidae</taxon>
        <taxon>Timema</taxon>
    </lineage>
</organism>
<reference evidence="3" key="1">
    <citation type="submission" date="2021-03" db="EMBL/GenBank/DDBJ databases">
        <authorList>
            <person name="Tran Van P."/>
        </authorList>
    </citation>
    <scope>NUCLEOTIDE SEQUENCE</scope>
</reference>
<comment type="similarity">
    <text evidence="1">Belongs to the peptidase C1 family.</text>
</comment>
<dbReference type="InterPro" id="IPR000668">
    <property type="entry name" value="Peptidase_C1A_C"/>
</dbReference>
<evidence type="ECO:0000256" key="1">
    <source>
        <dbReference type="ARBA" id="ARBA00008455"/>
    </source>
</evidence>
<keyword evidence="4" id="KW-1185">Reference proteome</keyword>
<dbReference type="SMART" id="SM00645">
    <property type="entry name" value="Pept_C1"/>
    <property type="match status" value="1"/>
</dbReference>
<dbReference type="EMBL" id="CAJPIN010014244">
    <property type="protein sequence ID" value="CAG2060992.1"/>
    <property type="molecule type" value="Genomic_DNA"/>
</dbReference>
<dbReference type="InterPro" id="IPR025660">
    <property type="entry name" value="Pept_his_AS"/>
</dbReference>
<dbReference type="Gene3D" id="3.90.70.10">
    <property type="entry name" value="Cysteine proteinases"/>
    <property type="match status" value="2"/>
</dbReference>
<sequence length="153" mass="16321">MSAIKTGSLQVLSVQEVIDCARNGNMGCDGGDTCNLLDWLVASKTSIEPEKIMVGQENMLMTLLASHGPVVVAVNALNWQNYLGGIIQFHCDGGVDQLNHAVQLVGYDRSGPTPFYIARNSWGADFGDRGFLYLAIGSNICGLATEVASLDVL</sequence>
<dbReference type="SUPFAM" id="SSF54001">
    <property type="entry name" value="Cysteine proteinases"/>
    <property type="match status" value="1"/>
</dbReference>
<dbReference type="InterPro" id="IPR039417">
    <property type="entry name" value="Peptidase_C1A_papain-like"/>
</dbReference>
<dbReference type="InterPro" id="IPR013128">
    <property type="entry name" value="Peptidase_C1A"/>
</dbReference>
<protein>
    <recommendedName>
        <fullName evidence="2">Peptidase C1A papain C-terminal domain-containing protein</fullName>
    </recommendedName>
</protein>
<dbReference type="Pfam" id="PF00112">
    <property type="entry name" value="Peptidase_C1"/>
    <property type="match status" value="2"/>
</dbReference>
<gene>
    <name evidence="3" type="ORF">TPAB3V08_LOCUS7947</name>
</gene>
<evidence type="ECO:0000259" key="2">
    <source>
        <dbReference type="SMART" id="SM00645"/>
    </source>
</evidence>
<feature type="domain" description="Peptidase C1A papain C-terminal" evidence="2">
    <location>
        <begin position="1"/>
        <end position="151"/>
    </location>
</feature>
<dbReference type="PANTHER" id="PTHR12411">
    <property type="entry name" value="CYSTEINE PROTEASE FAMILY C1-RELATED"/>
    <property type="match status" value="1"/>
</dbReference>
<evidence type="ECO:0000313" key="3">
    <source>
        <dbReference type="EMBL" id="CAG2060992.1"/>
    </source>
</evidence>
<name>A0ABN7P4J0_TIMPD</name>
<accession>A0ABN7P4J0</accession>
<dbReference type="InterPro" id="IPR038765">
    <property type="entry name" value="Papain-like_cys_pep_sf"/>
</dbReference>